<comment type="subcellular location">
    <subcellularLocation>
        <location evidence="1">Secreted</location>
        <location evidence="1">Extracellular space</location>
        <location evidence="1">Apoplast</location>
    </subcellularLocation>
</comment>
<sequence length="313" mass="33129">MASSLPKQPLLLFISSLFLLLLFSPLALGSPRGGGGGRPARLTYHGGPLLTGNIKLGLVWYGPTGRIQKSVIRSFIKSLNYRGPRGAYIEPQVSAWWRVVESYQPRRRGMVPPIGVRVVRQVTDKFYSVGKVLTVDFIPGLVQKATGGDKSIIPVIFAARGVTVQGLCMGKCSLHGLSGGQPYIVVGDPETECPGTCAWPFYPSDYGPKGVTLRPPSGNVGADAMVISFASALAGIVTDPYNNGFYGGSIFDPTEAGTACPNVFGSGAFPGYTGKVRVDPATGGAFNVRGARGKKFLLPAVYNPLTSSCWTPL</sequence>
<keyword evidence="4 6" id="KW-0732">Signal</keyword>
<dbReference type="RefSeq" id="XP_030534219.1">
    <property type="nucleotide sequence ID" value="XM_030678359.2"/>
</dbReference>
<evidence type="ECO:0000256" key="4">
    <source>
        <dbReference type="ARBA" id="ARBA00022729"/>
    </source>
</evidence>
<organism evidence="7 8">
    <name type="scientific">Rhodamnia argentea</name>
    <dbReference type="NCBI Taxonomy" id="178133"/>
    <lineage>
        <taxon>Eukaryota</taxon>
        <taxon>Viridiplantae</taxon>
        <taxon>Streptophyta</taxon>
        <taxon>Embryophyta</taxon>
        <taxon>Tracheophyta</taxon>
        <taxon>Spermatophyta</taxon>
        <taxon>Magnoliopsida</taxon>
        <taxon>eudicotyledons</taxon>
        <taxon>Gunneridae</taxon>
        <taxon>Pentapetalae</taxon>
        <taxon>rosids</taxon>
        <taxon>malvids</taxon>
        <taxon>Myrtales</taxon>
        <taxon>Myrtaceae</taxon>
        <taxon>Myrtoideae</taxon>
        <taxon>Myrteae</taxon>
        <taxon>Australasian group</taxon>
        <taxon>Rhodamnia</taxon>
    </lineage>
</organism>
<dbReference type="GeneID" id="115743532"/>
<evidence type="ECO:0000313" key="8">
    <source>
        <dbReference type="RefSeq" id="XP_030534219.1"/>
    </source>
</evidence>
<evidence type="ECO:0000256" key="1">
    <source>
        <dbReference type="ARBA" id="ARBA00004271"/>
    </source>
</evidence>
<feature type="signal peptide" evidence="6">
    <location>
        <begin position="1"/>
        <end position="29"/>
    </location>
</feature>
<keyword evidence="2" id="KW-0052">Apoplast</keyword>
<dbReference type="Pfam" id="PF04674">
    <property type="entry name" value="Phi_1"/>
    <property type="match status" value="1"/>
</dbReference>
<evidence type="ECO:0000313" key="7">
    <source>
        <dbReference type="Proteomes" id="UP000827889"/>
    </source>
</evidence>
<evidence type="ECO:0000256" key="5">
    <source>
        <dbReference type="ARBA" id="ARBA00023591"/>
    </source>
</evidence>
<dbReference type="OrthoDB" id="47374at2759"/>
<gene>
    <name evidence="8" type="primary">LOC115743532</name>
</gene>
<evidence type="ECO:0000256" key="2">
    <source>
        <dbReference type="ARBA" id="ARBA00022523"/>
    </source>
</evidence>
<dbReference type="GO" id="GO:0048046">
    <property type="term" value="C:apoplast"/>
    <property type="evidence" value="ECO:0007669"/>
    <property type="project" value="UniProtKB-SubCell"/>
</dbReference>
<evidence type="ECO:0000256" key="3">
    <source>
        <dbReference type="ARBA" id="ARBA00022525"/>
    </source>
</evidence>
<name>A0A8B8PHP2_9MYRT</name>
<dbReference type="PANTHER" id="PTHR31279">
    <property type="entry name" value="PROTEIN EXORDIUM-LIKE 5"/>
    <property type="match status" value="1"/>
</dbReference>
<dbReference type="InterPro" id="IPR006766">
    <property type="entry name" value="EXORDIUM-like"/>
</dbReference>
<keyword evidence="7" id="KW-1185">Reference proteome</keyword>
<dbReference type="KEGG" id="rarg:115743532"/>
<dbReference type="PANTHER" id="PTHR31279:SF13">
    <property type="entry name" value="PROTEIN EXORDIUM-LIKE 6"/>
    <property type="match status" value="1"/>
</dbReference>
<keyword evidence="3" id="KW-0964">Secreted</keyword>
<comment type="similarity">
    <text evidence="5">Belongs to the EXORDIUM family.</text>
</comment>
<proteinExistence type="inferred from homology"/>
<protein>
    <submittedName>
        <fullName evidence="8">Protein EXORDIUM-like 2</fullName>
    </submittedName>
</protein>
<reference evidence="8" key="1">
    <citation type="submission" date="2025-08" db="UniProtKB">
        <authorList>
            <consortium name="RefSeq"/>
        </authorList>
    </citation>
    <scope>IDENTIFICATION</scope>
    <source>
        <tissue evidence="8">Leaf</tissue>
    </source>
</reference>
<dbReference type="Proteomes" id="UP000827889">
    <property type="component" value="Chromosome 7"/>
</dbReference>
<feature type="chain" id="PRO_5034366831" evidence="6">
    <location>
        <begin position="30"/>
        <end position="313"/>
    </location>
</feature>
<dbReference type="AlphaFoldDB" id="A0A8B8PHP2"/>
<accession>A0A8B8PHP2</accession>
<evidence type="ECO:0000256" key="6">
    <source>
        <dbReference type="SAM" id="SignalP"/>
    </source>
</evidence>